<keyword evidence="4" id="KW-1185">Reference proteome</keyword>
<name>A0A395NHQ8_TRIAR</name>
<dbReference type="STRING" id="490622.A0A395NHQ8"/>
<dbReference type="InterPro" id="IPR011990">
    <property type="entry name" value="TPR-like_helical_dom_sf"/>
</dbReference>
<dbReference type="PANTHER" id="PTHR47938">
    <property type="entry name" value="RESPIRATORY COMPLEX I CHAPERONE (CIA84), PUTATIVE (AFU_ORTHOLOGUE AFUA_2G06020)-RELATED"/>
    <property type="match status" value="1"/>
</dbReference>
<dbReference type="Proteomes" id="UP000266272">
    <property type="component" value="Unassembled WGS sequence"/>
</dbReference>
<dbReference type="Gene3D" id="1.25.40.10">
    <property type="entry name" value="Tetratricopeptide repeat domain"/>
    <property type="match status" value="3"/>
</dbReference>
<dbReference type="GO" id="GO:0005739">
    <property type="term" value="C:mitochondrion"/>
    <property type="evidence" value="ECO:0007669"/>
    <property type="project" value="TreeGrafter"/>
</dbReference>
<dbReference type="GO" id="GO:0016740">
    <property type="term" value="F:transferase activity"/>
    <property type="evidence" value="ECO:0007669"/>
    <property type="project" value="UniProtKB-KW"/>
</dbReference>
<evidence type="ECO:0000256" key="2">
    <source>
        <dbReference type="SAM" id="MobiDB-lite"/>
    </source>
</evidence>
<evidence type="ECO:0000313" key="4">
    <source>
        <dbReference type="Proteomes" id="UP000266272"/>
    </source>
</evidence>
<dbReference type="OrthoDB" id="185373at2759"/>
<feature type="repeat" description="PPR" evidence="1">
    <location>
        <begin position="608"/>
        <end position="642"/>
    </location>
</feature>
<organism evidence="3 4">
    <name type="scientific">Trichoderma arundinaceum</name>
    <dbReference type="NCBI Taxonomy" id="490622"/>
    <lineage>
        <taxon>Eukaryota</taxon>
        <taxon>Fungi</taxon>
        <taxon>Dikarya</taxon>
        <taxon>Ascomycota</taxon>
        <taxon>Pezizomycotina</taxon>
        <taxon>Sordariomycetes</taxon>
        <taxon>Hypocreomycetidae</taxon>
        <taxon>Hypocreales</taxon>
        <taxon>Hypocreaceae</taxon>
        <taxon>Trichoderma</taxon>
    </lineage>
</organism>
<dbReference type="EMBL" id="PXOA01000422">
    <property type="protein sequence ID" value="RFU75625.1"/>
    <property type="molecule type" value="Genomic_DNA"/>
</dbReference>
<proteinExistence type="predicted"/>
<keyword evidence="3" id="KW-0808">Transferase</keyword>
<protein>
    <submittedName>
        <fullName evidence="3">Glutathione s-transferase</fullName>
    </submittedName>
</protein>
<comment type="caution">
    <text evidence="3">The sequence shown here is derived from an EMBL/GenBank/DDBJ whole genome shotgun (WGS) entry which is preliminary data.</text>
</comment>
<dbReference type="GO" id="GO:0140053">
    <property type="term" value="P:mitochondrial gene expression"/>
    <property type="evidence" value="ECO:0007669"/>
    <property type="project" value="TreeGrafter"/>
</dbReference>
<dbReference type="AlphaFoldDB" id="A0A395NHQ8"/>
<dbReference type="PROSITE" id="PS51375">
    <property type="entry name" value="PPR"/>
    <property type="match status" value="1"/>
</dbReference>
<reference evidence="3 4" key="1">
    <citation type="journal article" date="2018" name="PLoS Pathog.">
        <title>Evolution of structural diversity of trichothecenes, a family of toxins produced by plant pathogenic and entomopathogenic fungi.</title>
        <authorList>
            <person name="Proctor R.H."/>
            <person name="McCormick S.P."/>
            <person name="Kim H.S."/>
            <person name="Cardoza R.E."/>
            <person name="Stanley A.M."/>
            <person name="Lindo L."/>
            <person name="Kelly A."/>
            <person name="Brown D.W."/>
            <person name="Lee T."/>
            <person name="Vaughan M.M."/>
            <person name="Alexander N.J."/>
            <person name="Busman M."/>
            <person name="Gutierrez S."/>
        </authorList>
    </citation>
    <scope>NUCLEOTIDE SEQUENCE [LARGE SCALE GENOMIC DNA]</scope>
    <source>
        <strain evidence="3 4">IBT 40837</strain>
    </source>
</reference>
<dbReference type="GO" id="GO:0003729">
    <property type="term" value="F:mRNA binding"/>
    <property type="evidence" value="ECO:0007669"/>
    <property type="project" value="TreeGrafter"/>
</dbReference>
<dbReference type="PANTHER" id="PTHR47938:SF35">
    <property type="entry name" value="PENTATRICOPEPTIDE REPEAT-CONTAINING PROTEIN 4, MITOCHONDRIAL-RELATED"/>
    <property type="match status" value="1"/>
</dbReference>
<gene>
    <name evidence="3" type="ORF">TARUN_6626</name>
</gene>
<accession>A0A395NHQ8</accession>
<evidence type="ECO:0000313" key="3">
    <source>
        <dbReference type="EMBL" id="RFU75625.1"/>
    </source>
</evidence>
<feature type="region of interest" description="Disordered" evidence="2">
    <location>
        <begin position="56"/>
        <end position="109"/>
    </location>
</feature>
<dbReference type="InterPro" id="IPR002885">
    <property type="entry name" value="PPR_rpt"/>
</dbReference>
<evidence type="ECO:0000256" key="1">
    <source>
        <dbReference type="PROSITE-ProRule" id="PRU00708"/>
    </source>
</evidence>
<sequence>MPTTHPNLSNSHAQNCLWEQLFVQLPPCASQIRSAQTRYLGGAALFASLSDAAGPSNATSSVASGGPAAHNKAEETAGRQSQTHGSGTPKRGQRRIFHGGSSFSKKKPLRASEDSAIALFKDVVSPEAKAAASESPPLGELDIAAKIKDLSVKKMDVLKRLQIFRESIWPHLKEFRGQMPKHLLISSTQFLEKACDEIAEHGYTGHSVELSRLCSGLGKSDLDIRNQLVLNICHALLSEKRDSAGRALLIKELTGLWQHISQLRRRSQEHELLKFAFPSIQDVRRDIAEGKAIKNHIHPTTRSLAALFLQFSPDQARDIMPGLLATIAVLSDPRFVRTGTHMAMAPLLHLVAAALGGKDAATESYVSGIFDDRVRFPSTKLSEIQSYVVQQWPQAIEMLHKENAPWRSGSSSIFTSLHKQLQRAYSARDTGSVYSIWQDLKSRLEQKPGLAKQLRNNADFLDFLIFVWCAFRRPRHLQETFDLMKRLQIHPTVKTYTGMMHGWKFCKDTDRIEALWQKLAGSGMKLDSVIWTERISSLIEAGKPQAGIEALAEMLAQWKNAVQKNAPHTAVQPTIEAVNAAFKGLIQVDRKAAFDVLSWAGREQIEPNIRTYNILIRQSFRDDSPDEVQNLLKVMYQHNIEPDSATFTIILEEVIGRMGNASAADQVEAVQAVFEDIKIAGLRPNLETYGKMLYAVSSLANGTDEAIAAVLKHMREDDFKVTPHMVTILIERALSRDPPDMTAIDALLLEHGFSHVGEGDQTLWERVMSANAITGNTDRAMTVFNDLQKAGRPVTSLPCLTDLLWALLASEKRDEARRVVDVVLEYKTKDWDWEGESKDERYWRHHFWFLAEERGLLEGKEVPDVLRASLRG</sequence>
<dbReference type="Pfam" id="PF13041">
    <property type="entry name" value="PPR_2"/>
    <property type="match status" value="1"/>
</dbReference>